<organism evidence="1 3">
    <name type="scientific">Pseudomonas putida</name>
    <name type="common">Arthrobacter siderocapsulatus</name>
    <dbReference type="NCBI Taxonomy" id="303"/>
    <lineage>
        <taxon>Bacteria</taxon>
        <taxon>Pseudomonadati</taxon>
        <taxon>Pseudomonadota</taxon>
        <taxon>Gammaproteobacteria</taxon>
        <taxon>Pseudomonadales</taxon>
        <taxon>Pseudomonadaceae</taxon>
        <taxon>Pseudomonas</taxon>
    </lineage>
</organism>
<dbReference type="EMBL" id="CP061724">
    <property type="protein sequence ID" value="QOD01424.1"/>
    <property type="molecule type" value="Genomic_DNA"/>
</dbReference>
<evidence type="ECO:0000313" key="4">
    <source>
        <dbReference type="Proteomes" id="UP000516786"/>
    </source>
</evidence>
<reference evidence="2 4" key="2">
    <citation type="submission" date="2020-09" db="EMBL/GenBank/DDBJ databases">
        <title>Co-existence of a novel multidrug-resistance efflux pump with carbapenem resistance gene blaVIM-2 in one megaplasmid in Pseudomonas putida.</title>
        <authorList>
            <person name="Peng K."/>
            <person name="Li R."/>
        </authorList>
    </citation>
    <scope>NUCLEOTIDE SEQUENCE [LARGE SCALE GENOMIC DNA]</scope>
    <source>
        <strain evidence="2 4">ZXPA-20</strain>
        <plasmid evidence="2 4">pZXPA-20-602k</plasmid>
    </source>
</reference>
<dbReference type="RefSeq" id="WP_084851788.1">
    <property type="nucleotide sequence ID" value="NZ_CP061724.1"/>
</dbReference>
<evidence type="ECO:0000313" key="1">
    <source>
        <dbReference type="EMBL" id="ORL58737.1"/>
    </source>
</evidence>
<evidence type="ECO:0000313" key="3">
    <source>
        <dbReference type="Proteomes" id="UP000193675"/>
    </source>
</evidence>
<geneLocation type="plasmid" evidence="2 4">
    <name>pZXPA-20-602k</name>
</geneLocation>
<proteinExistence type="predicted"/>
<dbReference type="AlphaFoldDB" id="A0A1X0Z747"/>
<name>A0A1X0Z747_PSEPU</name>
<dbReference type="Proteomes" id="UP000193675">
    <property type="component" value="Unassembled WGS sequence"/>
</dbReference>
<gene>
    <name evidence="1" type="ORF">B7H17_24715</name>
    <name evidence="2" type="ORF">ID616_29780</name>
</gene>
<dbReference type="Proteomes" id="UP000516786">
    <property type="component" value="Plasmid pZXPA-20-602k"/>
</dbReference>
<accession>A0A1X0Z747</accession>
<dbReference type="EMBL" id="NBWC01000049">
    <property type="protein sequence ID" value="ORL58737.1"/>
    <property type="molecule type" value="Genomic_DNA"/>
</dbReference>
<protein>
    <submittedName>
        <fullName evidence="1">Uncharacterized protein</fullName>
    </submittedName>
</protein>
<reference evidence="1 3" key="1">
    <citation type="submission" date="2017-04" db="EMBL/GenBank/DDBJ databases">
        <title>Presence of VIM-2 positive Pseudomonas species in chickens and their surrounding environment.</title>
        <authorList>
            <person name="Zhang R."/>
        </authorList>
    </citation>
    <scope>NUCLEOTIDE SEQUENCE [LARGE SCALE GENOMIC DNA]</scope>
    <source>
        <strain evidence="1 3">DZ-C18</strain>
    </source>
</reference>
<keyword evidence="2" id="KW-0614">Plasmid</keyword>
<sequence>MQLVRKRTKAQLFVAAMIKHRGLEFAQLKMQVEVDGDIGTIVGMTDSAHLKVRYSNQLKMGTHDHPCHPKWRVKYFDAKGACIAHFDDDCNCVFRPGQPPQTEGAACAA</sequence>
<evidence type="ECO:0000313" key="2">
    <source>
        <dbReference type="EMBL" id="QOD01424.1"/>
    </source>
</evidence>